<comment type="subcellular location">
    <subcellularLocation>
        <location evidence="1">Cell membrane</location>
    </subcellularLocation>
</comment>
<feature type="transmembrane region" description="Helical" evidence="8">
    <location>
        <begin position="57"/>
        <end position="78"/>
    </location>
</feature>
<feature type="transmembrane region" description="Helical" evidence="8">
    <location>
        <begin position="27"/>
        <end position="45"/>
    </location>
</feature>
<dbReference type="Proteomes" id="UP000530571">
    <property type="component" value="Unassembled WGS sequence"/>
</dbReference>
<keyword evidence="6" id="KW-0051">Antiviral defense</keyword>
<dbReference type="InterPro" id="IPR043760">
    <property type="entry name" value="PycTM_dom"/>
</dbReference>
<evidence type="ECO:0000256" key="7">
    <source>
        <dbReference type="ARBA" id="ARBA00023136"/>
    </source>
</evidence>
<evidence type="ECO:0000256" key="1">
    <source>
        <dbReference type="ARBA" id="ARBA00004236"/>
    </source>
</evidence>
<keyword evidence="5 8" id="KW-1133">Transmembrane helix</keyword>
<comment type="caution">
    <text evidence="10">The sequence shown here is derived from an EMBL/GenBank/DDBJ whole genome shotgun (WGS) entry which is preliminary data.</text>
</comment>
<evidence type="ECO:0000256" key="3">
    <source>
        <dbReference type="ARBA" id="ARBA00022692"/>
    </source>
</evidence>
<sequence>MTAWSTERLEISLGRQLSWIAATESRIALIVPLSTALFGTVAIKYSSISSAPCWVQLVSWIALILLSTAVLCASIAIFPRTKGSKASLIFFGGIASQPSESFFGILENTSEDALRKDLAEQIHINASIAATKYSWIRRSMMSMLLALLPWSLSVPNLY</sequence>
<evidence type="ECO:0000259" key="9">
    <source>
        <dbReference type="Pfam" id="PF18967"/>
    </source>
</evidence>
<evidence type="ECO:0000313" key="11">
    <source>
        <dbReference type="Proteomes" id="UP000530571"/>
    </source>
</evidence>
<feature type="domain" description="Pycsar effector protein" evidence="9">
    <location>
        <begin position="11"/>
        <end position="153"/>
    </location>
</feature>
<evidence type="ECO:0000256" key="4">
    <source>
        <dbReference type="ARBA" id="ARBA00022741"/>
    </source>
</evidence>
<evidence type="ECO:0000256" key="2">
    <source>
        <dbReference type="ARBA" id="ARBA00022475"/>
    </source>
</evidence>
<keyword evidence="4" id="KW-0547">Nucleotide-binding</keyword>
<organism evidence="10 11">
    <name type="scientific">Martelella radicis</name>
    <dbReference type="NCBI Taxonomy" id="1397476"/>
    <lineage>
        <taxon>Bacteria</taxon>
        <taxon>Pseudomonadati</taxon>
        <taxon>Pseudomonadota</taxon>
        <taxon>Alphaproteobacteria</taxon>
        <taxon>Hyphomicrobiales</taxon>
        <taxon>Aurantimonadaceae</taxon>
        <taxon>Martelella</taxon>
    </lineage>
</organism>
<dbReference type="GO" id="GO:0005886">
    <property type="term" value="C:plasma membrane"/>
    <property type="evidence" value="ECO:0007669"/>
    <property type="project" value="UniProtKB-SubCell"/>
</dbReference>
<keyword evidence="11" id="KW-1185">Reference proteome</keyword>
<keyword evidence="2" id="KW-1003">Cell membrane</keyword>
<evidence type="ECO:0000256" key="8">
    <source>
        <dbReference type="SAM" id="Phobius"/>
    </source>
</evidence>
<name>A0A7W6KJN7_9HYPH</name>
<dbReference type="RefSeq" id="WP_183486674.1">
    <property type="nucleotide sequence ID" value="NZ_JACIDZ010000007.1"/>
</dbReference>
<evidence type="ECO:0000256" key="5">
    <source>
        <dbReference type="ARBA" id="ARBA00022989"/>
    </source>
</evidence>
<evidence type="ECO:0000313" key="10">
    <source>
        <dbReference type="EMBL" id="MBB4122568.1"/>
    </source>
</evidence>
<accession>A0A7W6KJN7</accession>
<reference evidence="10 11" key="1">
    <citation type="submission" date="2020-08" db="EMBL/GenBank/DDBJ databases">
        <title>Genomic Encyclopedia of Type Strains, Phase IV (KMG-IV): sequencing the most valuable type-strain genomes for metagenomic binning, comparative biology and taxonomic classification.</title>
        <authorList>
            <person name="Goeker M."/>
        </authorList>
    </citation>
    <scope>NUCLEOTIDE SEQUENCE [LARGE SCALE GENOMIC DNA]</scope>
    <source>
        <strain evidence="10 11">DSM 28101</strain>
    </source>
</reference>
<dbReference type="GO" id="GO:0000166">
    <property type="term" value="F:nucleotide binding"/>
    <property type="evidence" value="ECO:0007669"/>
    <property type="project" value="UniProtKB-KW"/>
</dbReference>
<dbReference type="EMBL" id="JACIDZ010000007">
    <property type="protein sequence ID" value="MBB4122568.1"/>
    <property type="molecule type" value="Genomic_DNA"/>
</dbReference>
<gene>
    <name evidence="10" type="ORF">GGR30_002500</name>
</gene>
<keyword evidence="3 8" id="KW-0812">Transmembrane</keyword>
<dbReference type="Pfam" id="PF18967">
    <property type="entry name" value="PycTM"/>
    <property type="match status" value="1"/>
</dbReference>
<dbReference type="AlphaFoldDB" id="A0A7W6KJN7"/>
<dbReference type="GO" id="GO:0051607">
    <property type="term" value="P:defense response to virus"/>
    <property type="evidence" value="ECO:0007669"/>
    <property type="project" value="UniProtKB-KW"/>
</dbReference>
<evidence type="ECO:0000256" key="6">
    <source>
        <dbReference type="ARBA" id="ARBA00023118"/>
    </source>
</evidence>
<proteinExistence type="predicted"/>
<protein>
    <recommendedName>
        <fullName evidence="9">Pycsar effector protein domain-containing protein</fullName>
    </recommendedName>
</protein>
<keyword evidence="7 8" id="KW-0472">Membrane</keyword>